<dbReference type="Proteomes" id="UP001549313">
    <property type="component" value="Unassembled WGS sequence"/>
</dbReference>
<accession>A0ABV2R9T7</accession>
<gene>
    <name evidence="7" type="ORF">ABIE19_001255</name>
</gene>
<dbReference type="InterPro" id="IPR003593">
    <property type="entry name" value="AAA+_ATPase"/>
</dbReference>
<dbReference type="PROSITE" id="PS50893">
    <property type="entry name" value="ABC_TRANSPORTER_2"/>
    <property type="match status" value="1"/>
</dbReference>
<organism evidence="7 8">
    <name type="scientific">Brevundimonas faecalis</name>
    <dbReference type="NCBI Taxonomy" id="947378"/>
    <lineage>
        <taxon>Bacteria</taxon>
        <taxon>Pseudomonadati</taxon>
        <taxon>Pseudomonadota</taxon>
        <taxon>Alphaproteobacteria</taxon>
        <taxon>Caulobacterales</taxon>
        <taxon>Caulobacteraceae</taxon>
        <taxon>Brevundimonas</taxon>
    </lineage>
</organism>
<evidence type="ECO:0000313" key="7">
    <source>
        <dbReference type="EMBL" id="MET4683346.1"/>
    </source>
</evidence>
<evidence type="ECO:0000256" key="3">
    <source>
        <dbReference type="ARBA" id="ARBA00022448"/>
    </source>
</evidence>
<dbReference type="Pfam" id="PF00005">
    <property type="entry name" value="ABC_tran"/>
    <property type="match status" value="1"/>
</dbReference>
<dbReference type="CDD" id="cd03257">
    <property type="entry name" value="ABC_NikE_OppD_transporters"/>
    <property type="match status" value="1"/>
</dbReference>
<comment type="similarity">
    <text evidence="2">Belongs to the ABC transporter superfamily.</text>
</comment>
<dbReference type="InterPro" id="IPR017871">
    <property type="entry name" value="ABC_transporter-like_CS"/>
</dbReference>
<feature type="domain" description="ABC transporter" evidence="6">
    <location>
        <begin position="6"/>
        <end position="258"/>
    </location>
</feature>
<dbReference type="Gene3D" id="3.40.50.300">
    <property type="entry name" value="P-loop containing nucleotide triphosphate hydrolases"/>
    <property type="match status" value="1"/>
</dbReference>
<dbReference type="PROSITE" id="PS00211">
    <property type="entry name" value="ABC_TRANSPORTER_1"/>
    <property type="match status" value="1"/>
</dbReference>
<keyword evidence="8" id="KW-1185">Reference proteome</keyword>
<dbReference type="SUPFAM" id="SSF52540">
    <property type="entry name" value="P-loop containing nucleoside triphosphate hydrolases"/>
    <property type="match status" value="1"/>
</dbReference>
<keyword evidence="5 7" id="KW-0067">ATP-binding</keyword>
<dbReference type="GO" id="GO:0005524">
    <property type="term" value="F:ATP binding"/>
    <property type="evidence" value="ECO:0007669"/>
    <property type="project" value="UniProtKB-KW"/>
</dbReference>
<reference evidence="7 8" key="1">
    <citation type="submission" date="2024-06" db="EMBL/GenBank/DDBJ databases">
        <title>Sorghum-associated microbial communities from plants grown in Nebraska, USA.</title>
        <authorList>
            <person name="Schachtman D."/>
        </authorList>
    </citation>
    <scope>NUCLEOTIDE SEQUENCE [LARGE SCALE GENOMIC DNA]</scope>
    <source>
        <strain evidence="7 8">2814</strain>
    </source>
</reference>
<name>A0ABV2R9T7_9CAUL</name>
<proteinExistence type="inferred from homology"/>
<sequence length="333" mass="36896">MSEVLLRVENLKVAYPVARRMFQRGPTQTVKAVDDVSFEVRAGEALGVVGESGCGKSSLGRAIVNLIKPSEGRVLWLGRDIAGLSANEMRPLRRDIQIVFQDPLSSHNPRMSVGRIIGEPLELFSPELTSTEREAAVREMMRNVGLNPEFYDRYPHELSGGQSQRVSIARAMILKPRIVVCDEPVSALDVSTQAQIINLIRRLKRDFGVAVIFISHDLSVVRRLCERVMVMYLGRVMEIGPRETLFDQPRHPYTRALIAAVPIPDPARQAARPPIRLTGEIASPIDPPSGCVFRTRCPDQAPPCRARIPQTSILQTPFGDHAAACHFAVPAED</sequence>
<evidence type="ECO:0000256" key="1">
    <source>
        <dbReference type="ARBA" id="ARBA00004417"/>
    </source>
</evidence>
<evidence type="ECO:0000256" key="2">
    <source>
        <dbReference type="ARBA" id="ARBA00005417"/>
    </source>
</evidence>
<dbReference type="EMBL" id="JBEPTF010000001">
    <property type="protein sequence ID" value="MET4683346.1"/>
    <property type="molecule type" value="Genomic_DNA"/>
</dbReference>
<evidence type="ECO:0000313" key="8">
    <source>
        <dbReference type="Proteomes" id="UP001549313"/>
    </source>
</evidence>
<keyword evidence="3" id="KW-0813">Transport</keyword>
<dbReference type="InterPro" id="IPR003439">
    <property type="entry name" value="ABC_transporter-like_ATP-bd"/>
</dbReference>
<keyword evidence="4" id="KW-0547">Nucleotide-binding</keyword>
<dbReference type="PANTHER" id="PTHR43776">
    <property type="entry name" value="TRANSPORT ATP-BINDING PROTEIN"/>
    <property type="match status" value="1"/>
</dbReference>
<comment type="caution">
    <text evidence="7">The sequence shown here is derived from an EMBL/GenBank/DDBJ whole genome shotgun (WGS) entry which is preliminary data.</text>
</comment>
<dbReference type="InterPro" id="IPR027417">
    <property type="entry name" value="P-loop_NTPase"/>
</dbReference>
<evidence type="ECO:0000256" key="5">
    <source>
        <dbReference type="ARBA" id="ARBA00022840"/>
    </source>
</evidence>
<protein>
    <submittedName>
        <fullName evidence="7">Oligopeptide transport system ATP-binding protein</fullName>
    </submittedName>
</protein>
<dbReference type="InterPro" id="IPR050319">
    <property type="entry name" value="ABC_transp_ATP-bind"/>
</dbReference>
<evidence type="ECO:0000259" key="6">
    <source>
        <dbReference type="PROSITE" id="PS50893"/>
    </source>
</evidence>
<evidence type="ECO:0000256" key="4">
    <source>
        <dbReference type="ARBA" id="ARBA00022741"/>
    </source>
</evidence>
<comment type="subcellular location">
    <subcellularLocation>
        <location evidence="1">Cell inner membrane</location>
        <topology evidence="1">Peripheral membrane protein</topology>
    </subcellularLocation>
</comment>
<dbReference type="InterPro" id="IPR013563">
    <property type="entry name" value="Oligopep_ABC_C"/>
</dbReference>
<dbReference type="SMART" id="SM00382">
    <property type="entry name" value="AAA"/>
    <property type="match status" value="1"/>
</dbReference>
<dbReference type="PANTHER" id="PTHR43776:SF7">
    <property type="entry name" value="D,D-DIPEPTIDE TRANSPORT ATP-BINDING PROTEIN DDPF-RELATED"/>
    <property type="match status" value="1"/>
</dbReference>
<dbReference type="NCBIfam" id="TIGR01727">
    <property type="entry name" value="oligo_HPY"/>
    <property type="match status" value="1"/>
</dbReference>
<dbReference type="RefSeq" id="WP_354088269.1">
    <property type="nucleotide sequence ID" value="NZ_JBEPTF010000001.1"/>
</dbReference>
<dbReference type="Pfam" id="PF08352">
    <property type="entry name" value="oligo_HPY"/>
    <property type="match status" value="1"/>
</dbReference>